<organism evidence="2 3">
    <name type="scientific">Drechmeria coniospora</name>
    <name type="common">Nematophagous fungus</name>
    <name type="synonym">Meria coniospora</name>
    <dbReference type="NCBI Taxonomy" id="98403"/>
    <lineage>
        <taxon>Eukaryota</taxon>
        <taxon>Fungi</taxon>
        <taxon>Dikarya</taxon>
        <taxon>Ascomycota</taxon>
        <taxon>Pezizomycotina</taxon>
        <taxon>Sordariomycetes</taxon>
        <taxon>Hypocreomycetidae</taxon>
        <taxon>Hypocreales</taxon>
        <taxon>Ophiocordycipitaceae</taxon>
        <taxon>Drechmeria</taxon>
    </lineage>
</organism>
<dbReference type="InterPro" id="IPR015904">
    <property type="entry name" value="Sulphide_quinone_reductase"/>
</dbReference>
<feature type="region of interest" description="Disordered" evidence="1">
    <location>
        <begin position="400"/>
        <end position="422"/>
    </location>
</feature>
<dbReference type="EMBL" id="LAYC01000003">
    <property type="protein sequence ID" value="KYK54365.1"/>
    <property type="molecule type" value="Genomic_DNA"/>
</dbReference>
<dbReference type="GO" id="GO:0070221">
    <property type="term" value="P:sulfide oxidation, using sulfide:quinone oxidoreductase"/>
    <property type="evidence" value="ECO:0007669"/>
    <property type="project" value="TreeGrafter"/>
</dbReference>
<reference evidence="2 3" key="1">
    <citation type="journal article" date="2016" name="Sci. Rep.">
        <title>Insights into Adaptations to a Near-Obligate Nematode Endoparasitic Lifestyle from the Finished Genome of Drechmeria coniospora.</title>
        <authorList>
            <person name="Zhang L."/>
            <person name="Zhou Z."/>
            <person name="Guo Q."/>
            <person name="Fokkens L."/>
            <person name="Miskei M."/>
            <person name="Pocsi I."/>
            <person name="Zhang W."/>
            <person name="Chen M."/>
            <person name="Wang L."/>
            <person name="Sun Y."/>
            <person name="Donzelli B.G."/>
            <person name="Gibson D.M."/>
            <person name="Nelson D.R."/>
            <person name="Luo J.G."/>
            <person name="Rep M."/>
            <person name="Liu H."/>
            <person name="Yang S."/>
            <person name="Wang J."/>
            <person name="Krasnoff S.B."/>
            <person name="Xu Y."/>
            <person name="Molnar I."/>
            <person name="Lin M."/>
        </authorList>
    </citation>
    <scope>NUCLEOTIDE SEQUENCE [LARGE SCALE GENOMIC DNA]</scope>
    <source>
        <strain evidence="2 3">ARSEF 6962</strain>
    </source>
</reference>
<dbReference type="InParanoid" id="A0A151GBE5"/>
<evidence type="ECO:0000313" key="2">
    <source>
        <dbReference type="EMBL" id="KYK54365.1"/>
    </source>
</evidence>
<dbReference type="AlphaFoldDB" id="A0A151GBE5"/>
<proteinExistence type="predicted"/>
<evidence type="ECO:0000313" key="3">
    <source>
        <dbReference type="Proteomes" id="UP000076580"/>
    </source>
</evidence>
<dbReference type="RefSeq" id="XP_040653717.1">
    <property type="nucleotide sequence ID" value="XM_040803613.1"/>
</dbReference>
<dbReference type="Proteomes" id="UP000076580">
    <property type="component" value="Chromosome 03"/>
</dbReference>
<feature type="compositionally biased region" description="Low complexity" evidence="1">
    <location>
        <begin position="411"/>
        <end position="422"/>
    </location>
</feature>
<dbReference type="GeneID" id="63718966"/>
<sequence length="422" mass="46721">MAVTRLLPSMRAAWSTHRNLPLPLSSIRRLATASTASPLHHRSRKVVVVGCRQRRPRHQLPAAAADRHLAYHDVAVVDPAEWHHWQPEWTLVGGGLKSKDRLRHPLASLIDPSIRLHGNSADSFALGNSPTSPTATGSTTTSLSSPWALTPVFRTVHRLRKGRAPDDDVLAPNHWMRTSRSEAQGAEIQSHAGNGKPFQHELVTINGSTVTIARPDGQRVERRFDLLHILPWMGPRPFFRGSPLADKAVCVDVEDSTTRHGRRPQRLVRRQCRQVPTSKSAAAILSETPVLVRNLLRSIQGNEPDGVNPMPCTTDTHRAPLDRMREGIARRVQVRCRAQETLDPVAGSASCVRPPTGKALVPCVDYRSMIKGKWDGPNDGMNRPSGWKCPRALSHDGARRFTDYVMPSQSPPRTGAGTPRRR</sequence>
<comment type="caution">
    <text evidence="2">The sequence shown here is derived from an EMBL/GenBank/DDBJ whole genome shotgun (WGS) entry which is preliminary data.</text>
</comment>
<dbReference type="PANTHER" id="PTHR10632:SF2">
    <property type="entry name" value="SULFIDE:QUINONE OXIDOREDUCTASE, MITOCHONDRIAL"/>
    <property type="match status" value="1"/>
</dbReference>
<protein>
    <submittedName>
        <fullName evidence="2">Uncharacterized protein</fullName>
    </submittedName>
</protein>
<dbReference type="GO" id="GO:0005739">
    <property type="term" value="C:mitochondrion"/>
    <property type="evidence" value="ECO:0007669"/>
    <property type="project" value="TreeGrafter"/>
</dbReference>
<dbReference type="GO" id="GO:0070224">
    <property type="term" value="F:sulfide:quinone oxidoreductase activity"/>
    <property type="evidence" value="ECO:0007669"/>
    <property type="project" value="TreeGrafter"/>
</dbReference>
<dbReference type="PANTHER" id="PTHR10632">
    <property type="entry name" value="SULFIDE:QUINONE OXIDOREDUCTASE"/>
    <property type="match status" value="1"/>
</dbReference>
<dbReference type="STRING" id="98403.A0A151GBE5"/>
<keyword evidence="3" id="KW-1185">Reference proteome</keyword>
<accession>A0A151GBE5</accession>
<gene>
    <name evidence="2" type="ORF">DCS_06323</name>
</gene>
<dbReference type="Gene3D" id="3.50.50.100">
    <property type="match status" value="1"/>
</dbReference>
<dbReference type="GO" id="GO:0071949">
    <property type="term" value="F:FAD binding"/>
    <property type="evidence" value="ECO:0007669"/>
    <property type="project" value="TreeGrafter"/>
</dbReference>
<evidence type="ECO:0000256" key="1">
    <source>
        <dbReference type="SAM" id="MobiDB-lite"/>
    </source>
</evidence>
<name>A0A151GBE5_DRECN</name>